<keyword evidence="1" id="KW-0805">Transcription regulation</keyword>
<organism evidence="5 6">
    <name type="scientific">Comamonas testosteroni</name>
    <name type="common">Pseudomonas testosteroni</name>
    <dbReference type="NCBI Taxonomy" id="285"/>
    <lineage>
        <taxon>Bacteria</taxon>
        <taxon>Pseudomonadati</taxon>
        <taxon>Pseudomonadota</taxon>
        <taxon>Betaproteobacteria</taxon>
        <taxon>Burkholderiales</taxon>
        <taxon>Comamonadaceae</taxon>
        <taxon>Comamonas</taxon>
    </lineage>
</organism>
<dbReference type="GO" id="GO:0006355">
    <property type="term" value="P:regulation of DNA-templated transcription"/>
    <property type="evidence" value="ECO:0007669"/>
    <property type="project" value="UniProtKB-ARBA"/>
</dbReference>
<keyword evidence="2" id="KW-0238">DNA-binding</keyword>
<dbReference type="PANTHER" id="PTHR33204:SF36">
    <property type="entry name" value="TRANSCRIPTIONAL REGULATORY PROTEIN"/>
    <property type="match status" value="1"/>
</dbReference>
<evidence type="ECO:0000256" key="1">
    <source>
        <dbReference type="ARBA" id="ARBA00023015"/>
    </source>
</evidence>
<dbReference type="Pfam" id="PF01638">
    <property type="entry name" value="HxlR"/>
    <property type="match status" value="1"/>
</dbReference>
<dbReference type="AlphaFoldDB" id="A0A096FM02"/>
<keyword evidence="3" id="KW-0804">Transcription</keyword>
<dbReference type="GO" id="GO:0003677">
    <property type="term" value="F:DNA binding"/>
    <property type="evidence" value="ECO:0007669"/>
    <property type="project" value="UniProtKB-KW"/>
</dbReference>
<evidence type="ECO:0000313" key="6">
    <source>
        <dbReference type="Proteomes" id="UP000029553"/>
    </source>
</evidence>
<accession>A0A096FM02</accession>
<dbReference type="InterPro" id="IPR036390">
    <property type="entry name" value="WH_DNA-bd_sf"/>
</dbReference>
<evidence type="ECO:0000256" key="3">
    <source>
        <dbReference type="ARBA" id="ARBA00023163"/>
    </source>
</evidence>
<feature type="domain" description="HTH hxlR-type" evidence="4">
    <location>
        <begin position="11"/>
        <end position="108"/>
    </location>
</feature>
<protein>
    <submittedName>
        <fullName evidence="5">HxlR family transcriptional regulator</fullName>
    </submittedName>
</protein>
<dbReference type="InterPro" id="IPR011991">
    <property type="entry name" value="ArsR-like_HTH"/>
</dbReference>
<dbReference type="InterPro" id="IPR002577">
    <property type="entry name" value="HTH_HxlR"/>
</dbReference>
<evidence type="ECO:0000259" key="4">
    <source>
        <dbReference type="PROSITE" id="PS51118"/>
    </source>
</evidence>
<dbReference type="CDD" id="cd00090">
    <property type="entry name" value="HTH_ARSR"/>
    <property type="match status" value="1"/>
</dbReference>
<dbReference type="RefSeq" id="WP_034366397.1">
    <property type="nucleotide sequence ID" value="NZ_AWOR01000021.1"/>
</dbReference>
<reference evidence="5 6" key="1">
    <citation type="submission" date="2013-09" db="EMBL/GenBank/DDBJ databases">
        <title>High correlation between genotypes and phenotypes of environmental bacteria Comamonas testosteroni strains.</title>
        <authorList>
            <person name="Liu L."/>
            <person name="Zhu W."/>
            <person name="Xia X."/>
            <person name="Xu B."/>
            <person name="Luo M."/>
            <person name="Wang G."/>
        </authorList>
    </citation>
    <scope>NUCLEOTIDE SEQUENCE [LARGE SCALE GENOMIC DNA]</scope>
    <source>
        <strain evidence="5 6">JL40</strain>
    </source>
</reference>
<comment type="caution">
    <text evidence="5">The sequence shown here is derived from an EMBL/GenBank/DDBJ whole genome shotgun (WGS) entry which is preliminary data.</text>
</comment>
<dbReference type="Gene3D" id="1.10.10.10">
    <property type="entry name" value="Winged helix-like DNA-binding domain superfamily/Winged helix DNA-binding domain"/>
    <property type="match status" value="1"/>
</dbReference>
<dbReference type="PANTHER" id="PTHR33204">
    <property type="entry name" value="TRANSCRIPTIONAL REGULATOR, MARR FAMILY"/>
    <property type="match status" value="1"/>
</dbReference>
<gene>
    <name evidence="5" type="ORF">P353_05705</name>
</gene>
<dbReference type="PROSITE" id="PS51118">
    <property type="entry name" value="HTH_HXLR"/>
    <property type="match status" value="1"/>
</dbReference>
<dbReference type="Proteomes" id="UP000029553">
    <property type="component" value="Unassembled WGS sequence"/>
</dbReference>
<dbReference type="SUPFAM" id="SSF46785">
    <property type="entry name" value="Winged helix' DNA-binding domain"/>
    <property type="match status" value="1"/>
</dbReference>
<evidence type="ECO:0000256" key="2">
    <source>
        <dbReference type="ARBA" id="ARBA00023125"/>
    </source>
</evidence>
<evidence type="ECO:0000313" key="5">
    <source>
        <dbReference type="EMBL" id="KGH31361.1"/>
    </source>
</evidence>
<proteinExistence type="predicted"/>
<name>A0A096FM02_COMTE</name>
<sequence length="166" mass="18252">MRAKGFEGMTCSVADVMGALGDRWGVLIMRDLLLGLARYDDLKQSTGVTNATLSDRLRSLEAAGLIERRKYQSKPDRYEYVLTERGQDISLVMQAFVQVGDHWNAGNLAGPPLQFVNKQTGHPVKLAVIDSELGQPVEARDITVIAGPGADERVKWRLERNAGSPT</sequence>
<dbReference type="InterPro" id="IPR036388">
    <property type="entry name" value="WH-like_DNA-bd_sf"/>
</dbReference>
<dbReference type="EMBL" id="AWOR01000021">
    <property type="protein sequence ID" value="KGH31361.1"/>
    <property type="molecule type" value="Genomic_DNA"/>
</dbReference>